<reference evidence="2" key="1">
    <citation type="journal article" date="2018" name="Nat. Microbiol.">
        <title>Leveraging single-cell genomics to expand the fungal tree of life.</title>
        <authorList>
            <person name="Ahrendt S.R."/>
            <person name="Quandt C.A."/>
            <person name="Ciobanu D."/>
            <person name="Clum A."/>
            <person name="Salamov A."/>
            <person name="Andreopoulos B."/>
            <person name="Cheng J.F."/>
            <person name="Woyke T."/>
            <person name="Pelin A."/>
            <person name="Henrissat B."/>
            <person name="Reynolds N.K."/>
            <person name="Benny G.L."/>
            <person name="Smith M.E."/>
            <person name="James T.Y."/>
            <person name="Grigoriev I.V."/>
        </authorList>
    </citation>
    <scope>NUCLEOTIDE SEQUENCE [LARGE SCALE GENOMIC DNA]</scope>
    <source>
        <strain evidence="2">Benny S71-1</strain>
    </source>
</reference>
<dbReference type="AlphaFoldDB" id="A0A4P9YT71"/>
<accession>A0A4P9YT71</accession>
<sequence>MDPAKFIIVLAWSNYYLDNTLDLLEGYLIHNEELLKRARRWCELFPRHHHWEEKDYHSQLVAYLGEYPEYNCFEQCGEPMPAEQETLPVYFYSSNVNIASMLPVLLGLFLAGKRVDSAIQLVDNLGALWKYNTNALSSMNLFLLHYQPMLLLDHPRLTVKLLSMLRNYIRDWPHGASIELSVEQIVDRLIHADRYRKPEWRMKQQYREYVDPHEEMLHTIVLETNTMLWPAEVVVQASLDYLCAASTATPLSAREVGAVAQWHAALPRETYLVPLVMAIATALKQFAGDAILAPLVEAIRMRSPDLAANGRVLRVPRLLAVGIDTMGQQSAIASAPAARDIS</sequence>
<dbReference type="Pfam" id="PF11573">
    <property type="entry name" value="Med23"/>
    <property type="match status" value="1"/>
</dbReference>
<organism evidence="1 2">
    <name type="scientific">Syncephalis pseudoplumigaleata</name>
    <dbReference type="NCBI Taxonomy" id="1712513"/>
    <lineage>
        <taxon>Eukaryota</taxon>
        <taxon>Fungi</taxon>
        <taxon>Fungi incertae sedis</taxon>
        <taxon>Zoopagomycota</taxon>
        <taxon>Zoopagomycotina</taxon>
        <taxon>Zoopagomycetes</taxon>
        <taxon>Zoopagales</taxon>
        <taxon>Piptocephalidaceae</taxon>
        <taxon>Syncephalis</taxon>
    </lineage>
</organism>
<dbReference type="OrthoDB" id="9982951at2759"/>
<evidence type="ECO:0000313" key="2">
    <source>
        <dbReference type="Proteomes" id="UP000278143"/>
    </source>
</evidence>
<dbReference type="InterPro" id="IPR021629">
    <property type="entry name" value="Mediator_Med23"/>
</dbReference>
<protein>
    <submittedName>
        <fullName evidence="1">Uncharacterized protein</fullName>
    </submittedName>
</protein>
<dbReference type="Proteomes" id="UP000278143">
    <property type="component" value="Unassembled WGS sequence"/>
</dbReference>
<dbReference type="EMBL" id="KZ991312">
    <property type="protein sequence ID" value="RKP23097.1"/>
    <property type="molecule type" value="Genomic_DNA"/>
</dbReference>
<evidence type="ECO:0000313" key="1">
    <source>
        <dbReference type="EMBL" id="RKP23097.1"/>
    </source>
</evidence>
<proteinExistence type="predicted"/>
<name>A0A4P9YT71_9FUNG</name>
<keyword evidence="2" id="KW-1185">Reference proteome</keyword>
<gene>
    <name evidence="1" type="ORF">SYNPS1DRAFT_24927</name>
</gene>